<dbReference type="Proteomes" id="UP000315782">
    <property type="component" value="Unassembled WGS sequence"/>
</dbReference>
<evidence type="ECO:0000313" key="2">
    <source>
        <dbReference type="EMBL" id="RZO23224.1"/>
    </source>
</evidence>
<organism evidence="2 3">
    <name type="scientific">SAR86 cluster bacterium</name>
    <dbReference type="NCBI Taxonomy" id="2030880"/>
    <lineage>
        <taxon>Bacteria</taxon>
        <taxon>Pseudomonadati</taxon>
        <taxon>Pseudomonadota</taxon>
        <taxon>Gammaproteobacteria</taxon>
        <taxon>SAR86 cluster</taxon>
    </lineage>
</organism>
<keyword evidence="1" id="KW-0812">Transmembrane</keyword>
<proteinExistence type="predicted"/>
<evidence type="ECO:0000256" key="1">
    <source>
        <dbReference type="SAM" id="Phobius"/>
    </source>
</evidence>
<feature type="transmembrane region" description="Helical" evidence="1">
    <location>
        <begin position="99"/>
        <end position="121"/>
    </location>
</feature>
<protein>
    <submittedName>
        <fullName evidence="2">Uncharacterized protein</fullName>
    </submittedName>
</protein>
<dbReference type="EMBL" id="SHBI01000001">
    <property type="protein sequence ID" value="RZO23224.1"/>
    <property type="molecule type" value="Genomic_DNA"/>
</dbReference>
<sequence length="122" mass="14419">MITFLAGLYAVYAFMYFYSYKSGYSLLRYMIKKKNINIYLSIEIIFLIFTSFIVFNSQPLNWIIAILMFLHAFGIVWLISNPSSFYEWIEETVKIDQNLFENSVVAQFLISSVLVLFSRIIF</sequence>
<gene>
    <name evidence="2" type="ORF">EVA96_00200</name>
</gene>
<keyword evidence="1" id="KW-0472">Membrane</keyword>
<dbReference type="AlphaFoldDB" id="A0A520MPS1"/>
<keyword evidence="1" id="KW-1133">Transmembrane helix</keyword>
<accession>A0A520MPS1</accession>
<feature type="transmembrane region" description="Helical" evidence="1">
    <location>
        <begin position="36"/>
        <end position="54"/>
    </location>
</feature>
<evidence type="ECO:0000313" key="3">
    <source>
        <dbReference type="Proteomes" id="UP000315782"/>
    </source>
</evidence>
<name>A0A520MPS1_9GAMM</name>
<feature type="transmembrane region" description="Helical" evidence="1">
    <location>
        <begin position="6"/>
        <end position="24"/>
    </location>
</feature>
<comment type="caution">
    <text evidence="2">The sequence shown here is derived from an EMBL/GenBank/DDBJ whole genome shotgun (WGS) entry which is preliminary data.</text>
</comment>
<reference evidence="2 3" key="1">
    <citation type="submission" date="2019-02" db="EMBL/GenBank/DDBJ databases">
        <title>Prokaryotic population dynamics and viral predation in marine succession experiment using metagenomics: the confinement effect.</title>
        <authorList>
            <person name="Haro-Moreno J.M."/>
            <person name="Rodriguez-Valera F."/>
            <person name="Lopez-Perez M."/>
        </authorList>
    </citation>
    <scope>NUCLEOTIDE SEQUENCE [LARGE SCALE GENOMIC DNA]</scope>
    <source>
        <strain evidence="2">MED-G163</strain>
    </source>
</reference>
<feature type="transmembrane region" description="Helical" evidence="1">
    <location>
        <begin position="60"/>
        <end position="79"/>
    </location>
</feature>